<dbReference type="Proteomes" id="UP000662466">
    <property type="component" value="Unassembled WGS sequence"/>
</dbReference>
<dbReference type="InterPro" id="IPR002110">
    <property type="entry name" value="Ankyrin_rpt"/>
</dbReference>
<dbReference type="EMBL" id="JACBAF010002214">
    <property type="protein sequence ID" value="KAF7163224.1"/>
    <property type="molecule type" value="Genomic_DNA"/>
</dbReference>
<dbReference type="Pfam" id="PF12796">
    <property type="entry name" value="Ank_2"/>
    <property type="match status" value="2"/>
</dbReference>
<keyword evidence="7" id="KW-1185">Reference proteome</keyword>
<dbReference type="PROSITE" id="PS50088">
    <property type="entry name" value="ANK_REPEAT"/>
    <property type="match status" value="1"/>
</dbReference>
<dbReference type="EMBL" id="JACBAD010002044">
    <property type="protein sequence ID" value="KAF7121630.1"/>
    <property type="molecule type" value="Genomic_DNA"/>
</dbReference>
<comment type="caution">
    <text evidence="6">The sequence shown here is derived from an EMBL/GenBank/DDBJ whole genome shotgun (WGS) entry which is preliminary data.</text>
</comment>
<organism evidence="6 8">
    <name type="scientific">Aspergillus hiratsukae</name>
    <dbReference type="NCBI Taxonomy" id="1194566"/>
    <lineage>
        <taxon>Eukaryota</taxon>
        <taxon>Fungi</taxon>
        <taxon>Dikarya</taxon>
        <taxon>Ascomycota</taxon>
        <taxon>Pezizomycotina</taxon>
        <taxon>Eurotiomycetes</taxon>
        <taxon>Eurotiomycetidae</taxon>
        <taxon>Eurotiales</taxon>
        <taxon>Aspergillaceae</taxon>
        <taxon>Aspergillus</taxon>
        <taxon>Aspergillus subgen. Fumigati</taxon>
    </lineage>
</organism>
<feature type="repeat" description="ANK" evidence="3">
    <location>
        <begin position="185"/>
        <end position="218"/>
    </location>
</feature>
<evidence type="ECO:0000313" key="5">
    <source>
        <dbReference type="EMBL" id="KAF7121630.1"/>
    </source>
</evidence>
<dbReference type="AlphaFoldDB" id="A0A8H6PZU7"/>
<sequence>MSLLNLPLDLLYEIASHLYDHDLNTLLRTCPPLYTVFNFELYRRDARRNRSRALFWSVQHNRNFTLSKSLEAGARAPWATLLWLAVDNDAVHVIKVLVEQDGVDINMVEQFNGIPLWKIPLLGKAVVKRSAKIVRFLLTREDLDPNIKDDEGKTPLAYAAWRCFNDMVKILLKSPHLDVNCTDNEGRTPLHIAAGRSNVFVVRTLLATPSIDVSVRDDLHHRTALLAAVESLRRELAWRPDKVKLKHRRTIQALLEHPATSVDYDTDPELLVMYRLSAQYGYEEIFRMLWSKGMGQLPRELDNSGILFFVAQHGQAEIMKVLLANGFDPEAHTEKDRTTLSVAAEHKQIEVIRLLLSTGKVDVNSKDQDGRTPLWWAMTHGWRKTGTDETVKLLIEHEATIPTIQGKKAVLKALYKALEYGNCFLSEMLFGQLDKLKPINGMNRRLLLSAVAKSEDISLAKTVLERAKIDLNARNSCGQTILDKAIFCYDLLLVDLLLRLDGIDLNSRDKNGDTALAIAMKELSNCFLGAEHKQFYETCVDKLLRHKDVTTASLDPHWLIDYIISYLGDGGNQKLIKLLILKDDRLVSDTVVEVDADTLLEWAQENQHRTIVRALKEKGRRMRTTAAAATTEAATTGAATTEAGRQTYTWTFTMERLQRGVETLVEAFLAPK</sequence>
<dbReference type="PANTHER" id="PTHR24198">
    <property type="entry name" value="ANKYRIN REPEAT AND PROTEIN KINASE DOMAIN-CONTAINING PROTEIN"/>
    <property type="match status" value="1"/>
</dbReference>
<evidence type="ECO:0000256" key="2">
    <source>
        <dbReference type="ARBA" id="ARBA00023043"/>
    </source>
</evidence>
<keyword evidence="1" id="KW-0677">Repeat</keyword>
<dbReference type="SUPFAM" id="SSF48403">
    <property type="entry name" value="Ankyrin repeat"/>
    <property type="match status" value="2"/>
</dbReference>
<dbReference type="InterPro" id="IPR036770">
    <property type="entry name" value="Ankyrin_rpt-contain_sf"/>
</dbReference>
<evidence type="ECO:0000313" key="7">
    <source>
        <dbReference type="Proteomes" id="UP000630445"/>
    </source>
</evidence>
<dbReference type="OrthoDB" id="20872at2759"/>
<dbReference type="Gene3D" id="1.25.40.20">
    <property type="entry name" value="Ankyrin repeat-containing domain"/>
    <property type="match status" value="4"/>
</dbReference>
<keyword evidence="2 3" id="KW-0040">ANK repeat</keyword>
<proteinExistence type="predicted"/>
<dbReference type="SMART" id="SM00248">
    <property type="entry name" value="ANK"/>
    <property type="match status" value="12"/>
</dbReference>
<feature type="domain" description="F-box" evidence="4">
    <location>
        <begin position="1"/>
        <end position="45"/>
    </location>
</feature>
<protein>
    <recommendedName>
        <fullName evidence="4">F-box domain-containing protein</fullName>
    </recommendedName>
</protein>
<evidence type="ECO:0000259" key="4">
    <source>
        <dbReference type="PROSITE" id="PS50181"/>
    </source>
</evidence>
<evidence type="ECO:0000313" key="8">
    <source>
        <dbReference type="Proteomes" id="UP000662466"/>
    </source>
</evidence>
<dbReference type="PROSITE" id="PS50297">
    <property type="entry name" value="ANK_REP_REGION"/>
    <property type="match status" value="1"/>
</dbReference>
<accession>A0A8H6PZU7</accession>
<evidence type="ECO:0000256" key="3">
    <source>
        <dbReference type="PROSITE-ProRule" id="PRU00023"/>
    </source>
</evidence>
<dbReference type="PANTHER" id="PTHR24198:SF165">
    <property type="entry name" value="ANKYRIN REPEAT-CONTAINING PROTEIN-RELATED"/>
    <property type="match status" value="1"/>
</dbReference>
<evidence type="ECO:0000313" key="6">
    <source>
        <dbReference type="EMBL" id="KAF7163224.1"/>
    </source>
</evidence>
<reference evidence="6" key="1">
    <citation type="submission" date="2020-06" db="EMBL/GenBank/DDBJ databases">
        <title>Draft genome sequences of strains closely related to Aspergillus parafelis and Aspergillus hiratsukae.</title>
        <authorList>
            <person name="Dos Santos R.A.C."/>
            <person name="Rivero-Menendez O."/>
            <person name="Steenwyk J.L."/>
            <person name="Mead M.E."/>
            <person name="Goldman G.H."/>
            <person name="Alastruey-Izquierdo A."/>
            <person name="Rokas A."/>
        </authorList>
    </citation>
    <scope>NUCLEOTIDE SEQUENCE</scope>
    <source>
        <strain evidence="5">CNM-CM5793</strain>
        <strain evidence="6">CNM-CM6106</strain>
    </source>
</reference>
<dbReference type="PROSITE" id="PS50181">
    <property type="entry name" value="FBOX"/>
    <property type="match status" value="1"/>
</dbReference>
<name>A0A8H6PZU7_9EURO</name>
<dbReference type="Proteomes" id="UP000630445">
    <property type="component" value="Unassembled WGS sequence"/>
</dbReference>
<evidence type="ECO:0000256" key="1">
    <source>
        <dbReference type="ARBA" id="ARBA00022737"/>
    </source>
</evidence>
<dbReference type="Pfam" id="PF00023">
    <property type="entry name" value="Ank"/>
    <property type="match status" value="1"/>
</dbReference>
<gene>
    <name evidence="5" type="ORF">CNMCM5793_009101</name>
    <name evidence="6" type="ORF">CNMCM6106_000212</name>
</gene>
<dbReference type="InterPro" id="IPR001810">
    <property type="entry name" value="F-box_dom"/>
</dbReference>